<evidence type="ECO:0000313" key="1">
    <source>
        <dbReference type="EMBL" id="KAL3857977.1"/>
    </source>
</evidence>
<dbReference type="Proteomes" id="UP001634394">
    <property type="component" value="Unassembled WGS sequence"/>
</dbReference>
<organism evidence="1 2">
    <name type="scientific">Sinanodonta woodiana</name>
    <name type="common">Chinese pond mussel</name>
    <name type="synonym">Anodonta woodiana</name>
    <dbReference type="NCBI Taxonomy" id="1069815"/>
    <lineage>
        <taxon>Eukaryota</taxon>
        <taxon>Metazoa</taxon>
        <taxon>Spiralia</taxon>
        <taxon>Lophotrochozoa</taxon>
        <taxon>Mollusca</taxon>
        <taxon>Bivalvia</taxon>
        <taxon>Autobranchia</taxon>
        <taxon>Heteroconchia</taxon>
        <taxon>Palaeoheterodonta</taxon>
        <taxon>Unionida</taxon>
        <taxon>Unionoidea</taxon>
        <taxon>Unionidae</taxon>
        <taxon>Unioninae</taxon>
        <taxon>Sinanodonta</taxon>
    </lineage>
</organism>
<sequence length="121" mass="13789">MANDTISFIARMNVTIVSFGEKMFAKCAKQPHQFQYVKQKIRELVRFLLVARDTNPSIISLKDCINPPIFKDVIRAVRETCKFDGMDGTYGAPSLALKLWHSFRKCAGLLKSQAYKQKTQS</sequence>
<dbReference type="EMBL" id="JBJQND010000013">
    <property type="protein sequence ID" value="KAL3857977.1"/>
    <property type="molecule type" value="Genomic_DNA"/>
</dbReference>
<proteinExistence type="predicted"/>
<name>A0ABD3VBQ8_SINWO</name>
<accession>A0ABD3VBQ8</accession>
<dbReference type="PANTHER" id="PTHR33480">
    <property type="entry name" value="SET DOMAIN-CONTAINING PROTEIN-RELATED"/>
    <property type="match status" value="1"/>
</dbReference>
<protein>
    <submittedName>
        <fullName evidence="1">Uncharacterized protein</fullName>
    </submittedName>
</protein>
<reference evidence="1 2" key="1">
    <citation type="submission" date="2024-11" db="EMBL/GenBank/DDBJ databases">
        <title>Chromosome-level genome assembly of the freshwater bivalve Anodonta woodiana.</title>
        <authorList>
            <person name="Chen X."/>
        </authorList>
    </citation>
    <scope>NUCLEOTIDE SEQUENCE [LARGE SCALE GENOMIC DNA]</scope>
    <source>
        <strain evidence="1">MN2024</strain>
        <tissue evidence="1">Gills</tissue>
    </source>
</reference>
<keyword evidence="2" id="KW-1185">Reference proteome</keyword>
<evidence type="ECO:0000313" key="2">
    <source>
        <dbReference type="Proteomes" id="UP001634394"/>
    </source>
</evidence>
<dbReference type="AlphaFoldDB" id="A0ABD3VBQ8"/>
<gene>
    <name evidence="1" type="ORF">ACJMK2_012599</name>
</gene>
<dbReference type="PANTHER" id="PTHR33480:SF1">
    <property type="entry name" value="TYR RECOMBINASE DOMAIN-CONTAINING PROTEIN"/>
    <property type="match status" value="1"/>
</dbReference>
<comment type="caution">
    <text evidence="1">The sequence shown here is derived from an EMBL/GenBank/DDBJ whole genome shotgun (WGS) entry which is preliminary data.</text>
</comment>